<name>A0A544VRN0_9MYCO</name>
<protein>
    <submittedName>
        <fullName evidence="1">Glycosyltransferase</fullName>
    </submittedName>
</protein>
<dbReference type="EMBL" id="VIFX01000065">
    <property type="protein sequence ID" value="TQR82642.1"/>
    <property type="molecule type" value="Genomic_DNA"/>
</dbReference>
<comment type="caution">
    <text evidence="1">The sequence shown here is derived from an EMBL/GenBank/DDBJ whole genome shotgun (WGS) entry which is preliminary data.</text>
</comment>
<dbReference type="AlphaFoldDB" id="A0A544VRN0"/>
<sequence>MTEPLVTPLPVFDHLLHISDRRGTFEHALLTEPERSGGYRTDDMARLLVVATRQPDPDGAVNGLAGLAVRYLNEAQSYAGPCRNHMDDKGNWVDQPSLEVWWGRCLWALGTAAAHSSVGLVRRVAVIQFERAGKVRSPSPLAMAYAALGAAEVLSVEPDHAIARALLTAYADSESAAQTSGAAVMAEAMIAAGTTLERPALCQQGLDLLNRLLDDEVVDRQPAAVAEMSDACTRAAGVDASPKWPDAVRAAAAWFEGANDSGEPMWDSQTGGGYDGLGADGVDRNQGAMSTLAVLSTMQNAQRFSTVAE</sequence>
<keyword evidence="1" id="KW-0808">Transferase</keyword>
<dbReference type="GO" id="GO:0016740">
    <property type="term" value="F:transferase activity"/>
    <property type="evidence" value="ECO:0007669"/>
    <property type="project" value="UniProtKB-KW"/>
</dbReference>
<evidence type="ECO:0000313" key="1">
    <source>
        <dbReference type="EMBL" id="TQR82642.1"/>
    </source>
</evidence>
<evidence type="ECO:0000313" key="2">
    <source>
        <dbReference type="Proteomes" id="UP000315759"/>
    </source>
</evidence>
<accession>A0A544VRN0</accession>
<keyword evidence="2" id="KW-1185">Reference proteome</keyword>
<dbReference type="Proteomes" id="UP000315759">
    <property type="component" value="Unassembled WGS sequence"/>
</dbReference>
<dbReference type="RefSeq" id="WP_142555793.1">
    <property type="nucleotide sequence ID" value="NZ_VIFX01000065.1"/>
</dbReference>
<organism evidence="1 2">
    <name type="scientific">Mycolicibacterium hodleri</name>
    <dbReference type="NCBI Taxonomy" id="49897"/>
    <lineage>
        <taxon>Bacteria</taxon>
        <taxon>Bacillati</taxon>
        <taxon>Actinomycetota</taxon>
        <taxon>Actinomycetes</taxon>
        <taxon>Mycobacteriales</taxon>
        <taxon>Mycobacteriaceae</taxon>
        <taxon>Mycolicibacterium</taxon>
    </lineage>
</organism>
<reference evidence="1 2" key="1">
    <citation type="submission" date="2018-10" db="EMBL/GenBank/DDBJ databases">
        <title>Draft genome of Mycobacterium hodleri strain B.</title>
        <authorList>
            <person name="Amande T.J."/>
            <person name="Mcgenity T.J."/>
        </authorList>
    </citation>
    <scope>NUCLEOTIDE SEQUENCE [LARGE SCALE GENOMIC DNA]</scope>
    <source>
        <strain evidence="1 2">B</strain>
    </source>
</reference>
<proteinExistence type="predicted"/>
<gene>
    <name evidence="1" type="ORF">D8S82_31120</name>
</gene>